<proteinExistence type="predicted"/>
<protein>
    <submittedName>
        <fullName evidence="1">Uncharacterized protein</fullName>
    </submittedName>
</protein>
<dbReference type="AlphaFoldDB" id="A0AAQ3R9K7"/>
<name>A0AAQ3R9K7_9PEZI</name>
<dbReference type="Proteomes" id="UP001303373">
    <property type="component" value="Chromosome 10"/>
</dbReference>
<sequence length="173" mass="19785">MSRPRRPLIMGRQFRVDCVNAQPSSPSCLLKHGSSSSHPSHDMSIDCMGPSPKALEGVKTAQEDEMPNSLESSLSSTTILIDNDHLMSPIEVFCKYNPDLGAQVCAARARKKELDDFVHRIRVRRYSEAFANEHRGNRTPIDMRIERNREEEEALQRYLKEEEEYDTSEFEGD</sequence>
<dbReference type="EMBL" id="CP138589">
    <property type="protein sequence ID" value="WPH03149.1"/>
    <property type="molecule type" value="Genomic_DNA"/>
</dbReference>
<organism evidence="1 2">
    <name type="scientific">Acrodontium crateriforme</name>
    <dbReference type="NCBI Taxonomy" id="150365"/>
    <lineage>
        <taxon>Eukaryota</taxon>
        <taxon>Fungi</taxon>
        <taxon>Dikarya</taxon>
        <taxon>Ascomycota</taxon>
        <taxon>Pezizomycotina</taxon>
        <taxon>Dothideomycetes</taxon>
        <taxon>Dothideomycetidae</taxon>
        <taxon>Mycosphaerellales</taxon>
        <taxon>Teratosphaeriaceae</taxon>
        <taxon>Acrodontium</taxon>
    </lineage>
</organism>
<gene>
    <name evidence="1" type="ORF">R9X50_00602500</name>
</gene>
<accession>A0AAQ3R9K7</accession>
<keyword evidence="2" id="KW-1185">Reference proteome</keyword>
<evidence type="ECO:0000313" key="1">
    <source>
        <dbReference type="EMBL" id="WPH03149.1"/>
    </source>
</evidence>
<reference evidence="1 2" key="1">
    <citation type="submission" date="2023-11" db="EMBL/GenBank/DDBJ databases">
        <title>An acidophilic fungus is an integral part of prey digestion in a carnivorous sundew plant.</title>
        <authorList>
            <person name="Tsai I.J."/>
        </authorList>
    </citation>
    <scope>NUCLEOTIDE SEQUENCE [LARGE SCALE GENOMIC DNA]</scope>
    <source>
        <strain evidence="1">169a</strain>
    </source>
</reference>
<evidence type="ECO:0000313" key="2">
    <source>
        <dbReference type="Proteomes" id="UP001303373"/>
    </source>
</evidence>